<feature type="compositionally biased region" description="Low complexity" evidence="1">
    <location>
        <begin position="44"/>
        <end position="63"/>
    </location>
</feature>
<organism evidence="4 5">
    <name type="scientific">Nocardia otitidiscaviarum</name>
    <dbReference type="NCBI Taxonomy" id="1823"/>
    <lineage>
        <taxon>Bacteria</taxon>
        <taxon>Bacillati</taxon>
        <taxon>Actinomycetota</taxon>
        <taxon>Actinomycetes</taxon>
        <taxon>Mycobacteriales</taxon>
        <taxon>Nocardiaceae</taxon>
        <taxon>Nocardia</taxon>
    </lineage>
</organism>
<keyword evidence="5" id="KW-1185">Reference proteome</keyword>
<dbReference type="Proteomes" id="UP000255467">
    <property type="component" value="Unassembled WGS sequence"/>
</dbReference>
<accession>A0A378YN69</accession>
<evidence type="ECO:0000313" key="5">
    <source>
        <dbReference type="Proteomes" id="UP000255467"/>
    </source>
</evidence>
<reference evidence="4 5" key="1">
    <citation type="submission" date="2018-06" db="EMBL/GenBank/DDBJ databases">
        <authorList>
            <consortium name="Pathogen Informatics"/>
            <person name="Doyle S."/>
        </authorList>
    </citation>
    <scope>NUCLEOTIDE SEQUENCE [LARGE SCALE GENOMIC DNA]</scope>
    <source>
        <strain evidence="4 5">NCTC1934</strain>
    </source>
</reference>
<sequence length="125" mass="12237">MNRCAVTTFLATAAILTAAPATASAVPLEPFVPATDVADDPMESEVTGSGSVQSSGSTGGLVTSGSTGTGSFGLPNLDKLLFGPFDTMCAVTGSAFALAGKAGLGCDLIKDNKPPQTIATAAAII</sequence>
<dbReference type="AlphaFoldDB" id="A0A378YN69"/>
<dbReference type="GeneID" id="80335389"/>
<keyword evidence="2" id="KW-0732">Signal</keyword>
<reference evidence="3 6" key="2">
    <citation type="submission" date="2019-07" db="EMBL/GenBank/DDBJ databases">
        <title>Complete Genome Sequence and Methylome Analysis of Nocardia otitidis-caviarum NEB252.</title>
        <authorList>
            <person name="Fomenkov A."/>
            <person name="Anton B.P."/>
            <person name="Vincze T."/>
            <person name="Roberts R.J."/>
        </authorList>
    </citation>
    <scope>NUCLEOTIDE SEQUENCE [LARGE SCALE GENOMIC DNA]</scope>
    <source>
        <strain evidence="3 6">NEB252</strain>
    </source>
</reference>
<dbReference type="EMBL" id="UGRY01000002">
    <property type="protein sequence ID" value="SUA77849.1"/>
    <property type="molecule type" value="Genomic_DNA"/>
</dbReference>
<dbReference type="EMBL" id="CP041695">
    <property type="protein sequence ID" value="QDP81292.1"/>
    <property type="molecule type" value="Genomic_DNA"/>
</dbReference>
<feature type="signal peptide" evidence="2">
    <location>
        <begin position="1"/>
        <end position="25"/>
    </location>
</feature>
<evidence type="ECO:0000256" key="1">
    <source>
        <dbReference type="SAM" id="MobiDB-lite"/>
    </source>
</evidence>
<evidence type="ECO:0000313" key="3">
    <source>
        <dbReference type="EMBL" id="QDP81292.1"/>
    </source>
</evidence>
<dbReference type="RefSeq" id="WP_029926821.1">
    <property type="nucleotide sequence ID" value="NZ_CP041695.1"/>
</dbReference>
<evidence type="ECO:0000313" key="4">
    <source>
        <dbReference type="EMBL" id="SUA77849.1"/>
    </source>
</evidence>
<evidence type="ECO:0000256" key="2">
    <source>
        <dbReference type="SAM" id="SignalP"/>
    </source>
</evidence>
<evidence type="ECO:0008006" key="7">
    <source>
        <dbReference type="Google" id="ProtNLM"/>
    </source>
</evidence>
<dbReference type="KEGG" id="nod:FOH10_23810"/>
<dbReference type="Proteomes" id="UP000317039">
    <property type="component" value="Chromosome"/>
</dbReference>
<protein>
    <recommendedName>
        <fullName evidence="7">DUF732 domain-containing protein</fullName>
    </recommendedName>
</protein>
<feature type="chain" id="PRO_5036071429" description="DUF732 domain-containing protein" evidence="2">
    <location>
        <begin position="26"/>
        <end position="125"/>
    </location>
</feature>
<evidence type="ECO:0000313" key="6">
    <source>
        <dbReference type="Proteomes" id="UP000317039"/>
    </source>
</evidence>
<dbReference type="OrthoDB" id="4571972at2"/>
<gene>
    <name evidence="3" type="ORF">FOH10_23810</name>
    <name evidence="4" type="ORF">NCTC1934_03209</name>
</gene>
<feature type="region of interest" description="Disordered" evidence="1">
    <location>
        <begin position="36"/>
        <end position="63"/>
    </location>
</feature>
<proteinExistence type="predicted"/>
<name>A0A378YN69_9NOCA</name>